<proteinExistence type="predicted"/>
<protein>
    <submittedName>
        <fullName evidence="1">Glycosyl transferase</fullName>
    </submittedName>
</protein>
<dbReference type="AlphaFoldDB" id="A0A545T700"/>
<accession>A0A545T700</accession>
<keyword evidence="2" id="KW-1185">Reference proteome</keyword>
<evidence type="ECO:0000313" key="1">
    <source>
        <dbReference type="EMBL" id="TQV72996.1"/>
    </source>
</evidence>
<dbReference type="OrthoDB" id="9793805at2"/>
<reference evidence="1 2" key="1">
    <citation type="submission" date="2019-06" db="EMBL/GenBank/DDBJ databases">
        <title>Draft genome of Aliikangiella marina GYP-15.</title>
        <authorList>
            <person name="Wang G."/>
        </authorList>
    </citation>
    <scope>NUCLEOTIDE SEQUENCE [LARGE SCALE GENOMIC DNA]</scope>
    <source>
        <strain evidence="1 2">GYP-15</strain>
    </source>
</reference>
<keyword evidence="1" id="KW-0808">Transferase</keyword>
<organism evidence="1 2">
    <name type="scientific">Aliikangiella marina</name>
    <dbReference type="NCBI Taxonomy" id="1712262"/>
    <lineage>
        <taxon>Bacteria</taxon>
        <taxon>Pseudomonadati</taxon>
        <taxon>Pseudomonadota</taxon>
        <taxon>Gammaproteobacteria</taxon>
        <taxon>Oceanospirillales</taxon>
        <taxon>Pleioneaceae</taxon>
        <taxon>Aliikangiella</taxon>
    </lineage>
</organism>
<dbReference type="NCBIfam" id="TIGR00661">
    <property type="entry name" value="MJ1255"/>
    <property type="match status" value="1"/>
</dbReference>
<dbReference type="SUPFAM" id="SSF53756">
    <property type="entry name" value="UDP-Glycosyltransferase/glycogen phosphorylase"/>
    <property type="match status" value="1"/>
</dbReference>
<gene>
    <name evidence="1" type="ORF">FLL45_16165</name>
</gene>
<dbReference type="Pfam" id="PF13528">
    <property type="entry name" value="Glyco_trans_1_3"/>
    <property type="match status" value="1"/>
</dbReference>
<dbReference type="RefSeq" id="WP_142943134.1">
    <property type="nucleotide sequence ID" value="NZ_VIKR01000004.1"/>
</dbReference>
<dbReference type="Proteomes" id="UP000317839">
    <property type="component" value="Unassembled WGS sequence"/>
</dbReference>
<evidence type="ECO:0000313" key="2">
    <source>
        <dbReference type="Proteomes" id="UP000317839"/>
    </source>
</evidence>
<dbReference type="EMBL" id="VIKR01000004">
    <property type="protein sequence ID" value="TQV72996.1"/>
    <property type="molecule type" value="Genomic_DNA"/>
</dbReference>
<dbReference type="GO" id="GO:0016740">
    <property type="term" value="F:transferase activity"/>
    <property type="evidence" value="ECO:0007669"/>
    <property type="project" value="UniProtKB-KW"/>
</dbReference>
<sequence length="364" mass="41706">MKILYAVQGTGNGHITRARIMAKALRSLNVDVDWVFTGRPKDELFDMQDFGDFRVFSGLTYAIKHGKIQYVQTAFKNNLFKFLRDVFRFDFTGYDLVINDFEPVIAWAAKRAKVKTIGLSHQMAFQKDIPMAGENILAKFVLRHFAPVDLPIGLHWSDFGQHLLPPIIDDAPERKALSLRDVLVYCPFSTKEELIDWFAPFGNYRFHVFHGCDDDSGYKHINLYPFSRSHFQEKQSHCAGVITSAGFELPSEALQVGQKLLIKPLGGQMEQTSNALALDKIKRATIIDKYTNRTLEQWLQEPPRPAIQYPNVALEVAKWLVNSERESLESLSKKLWEQTKTLTNFQTEDSTHIEKQGSTQLNYT</sequence>
<name>A0A545T700_9GAMM</name>
<comment type="caution">
    <text evidence="1">The sequence shown here is derived from an EMBL/GenBank/DDBJ whole genome shotgun (WGS) entry which is preliminary data.</text>
</comment>
<dbReference type="InterPro" id="IPR005262">
    <property type="entry name" value="MJ1255-like"/>
</dbReference>